<dbReference type="Proteomes" id="UP001153269">
    <property type="component" value="Unassembled WGS sequence"/>
</dbReference>
<reference evidence="2" key="1">
    <citation type="submission" date="2020-03" db="EMBL/GenBank/DDBJ databases">
        <authorList>
            <person name="Weist P."/>
        </authorList>
    </citation>
    <scope>NUCLEOTIDE SEQUENCE</scope>
</reference>
<feature type="compositionally biased region" description="Acidic residues" evidence="1">
    <location>
        <begin position="21"/>
        <end position="31"/>
    </location>
</feature>
<sequence>MTTTQGAGLGGDMGGGRETREEEEEEKEEEGASCGCYVHCGLYLFDPLLFKHRKKEKEGDRKRKEKDTVERDREWERWRRRWGDGKWKGGDEDVSIFGWLSLEESLYPSHSRTLAIEASKNTQPIDRPINGELPACLTEAGSSKTREQTTGEREGLAEWNASETHRVTRRHGWRGGEGGLFTTGLITHKSIGWCVVSQRGLGRHEQVRRGSLDIRAAVRCLLELRSLGRSTGSWGLEEEREGISAPPFPIAGPGRRLSPGVFRGASGVRVDCHVSREETCQKALGWWIPATSVIVEYVLREV</sequence>
<evidence type="ECO:0000256" key="1">
    <source>
        <dbReference type="SAM" id="MobiDB-lite"/>
    </source>
</evidence>
<accession>A0A9N7VHZ4</accession>
<evidence type="ECO:0000313" key="2">
    <source>
        <dbReference type="EMBL" id="CAB1449742.1"/>
    </source>
</evidence>
<proteinExistence type="predicted"/>
<dbReference type="EMBL" id="CADEAL010004025">
    <property type="protein sequence ID" value="CAB1449742.1"/>
    <property type="molecule type" value="Genomic_DNA"/>
</dbReference>
<organism evidence="2 3">
    <name type="scientific">Pleuronectes platessa</name>
    <name type="common">European plaice</name>
    <dbReference type="NCBI Taxonomy" id="8262"/>
    <lineage>
        <taxon>Eukaryota</taxon>
        <taxon>Metazoa</taxon>
        <taxon>Chordata</taxon>
        <taxon>Craniata</taxon>
        <taxon>Vertebrata</taxon>
        <taxon>Euteleostomi</taxon>
        <taxon>Actinopterygii</taxon>
        <taxon>Neopterygii</taxon>
        <taxon>Teleostei</taxon>
        <taxon>Neoteleostei</taxon>
        <taxon>Acanthomorphata</taxon>
        <taxon>Carangaria</taxon>
        <taxon>Pleuronectiformes</taxon>
        <taxon>Pleuronectoidei</taxon>
        <taxon>Pleuronectidae</taxon>
        <taxon>Pleuronectes</taxon>
    </lineage>
</organism>
<protein>
    <submittedName>
        <fullName evidence="2">Uncharacterized protein</fullName>
    </submittedName>
</protein>
<feature type="region of interest" description="Disordered" evidence="1">
    <location>
        <begin position="1"/>
        <end position="32"/>
    </location>
</feature>
<comment type="caution">
    <text evidence="2">The sequence shown here is derived from an EMBL/GenBank/DDBJ whole genome shotgun (WGS) entry which is preliminary data.</text>
</comment>
<keyword evidence="3" id="KW-1185">Reference proteome</keyword>
<dbReference type="AlphaFoldDB" id="A0A9N7VHZ4"/>
<name>A0A9N7VHZ4_PLEPL</name>
<gene>
    <name evidence="2" type="ORF">PLEPLA_LOCUS37427</name>
</gene>
<evidence type="ECO:0000313" key="3">
    <source>
        <dbReference type="Proteomes" id="UP001153269"/>
    </source>
</evidence>